<protein>
    <recommendedName>
        <fullName evidence="3">Primosomal protein DnaI</fullName>
    </recommendedName>
</protein>
<evidence type="ECO:0000313" key="1">
    <source>
        <dbReference type="EMBL" id="WLP85957.1"/>
    </source>
</evidence>
<evidence type="ECO:0000313" key="2">
    <source>
        <dbReference type="Proteomes" id="UP001237011"/>
    </source>
</evidence>
<organism evidence="1 2">
    <name type="scientific">Mycoplasma seminis</name>
    <dbReference type="NCBI Taxonomy" id="512749"/>
    <lineage>
        <taxon>Bacteria</taxon>
        <taxon>Bacillati</taxon>
        <taxon>Mycoplasmatota</taxon>
        <taxon>Mollicutes</taxon>
        <taxon>Mycoplasmataceae</taxon>
        <taxon>Mycoplasma</taxon>
    </lineage>
</organism>
<proteinExistence type="predicted"/>
<accession>A0ABY9HBH5</accession>
<gene>
    <name evidence="1" type="ORF">Q8852_02320</name>
</gene>
<name>A0ABY9HBH5_9MOLU</name>
<dbReference type="SUPFAM" id="SSF52540">
    <property type="entry name" value="P-loop containing nucleoside triphosphate hydrolases"/>
    <property type="match status" value="1"/>
</dbReference>
<dbReference type="Proteomes" id="UP001237011">
    <property type="component" value="Chromosome"/>
</dbReference>
<evidence type="ECO:0008006" key="3">
    <source>
        <dbReference type="Google" id="ProtNLM"/>
    </source>
</evidence>
<sequence length="295" mass="34056">MSSKASFNSLLSQNISKESLIAQIKQEPLLAKVFKKLKVSDFEIWDYFNFFIDYKNQLQNPDASPYLYQFSRDENNKLLITKSIAHNAKGDKYRMLNNIILQHISEPFYSENLNDLDIDDNLYYDLAGIKIEILLALQKKDFNPLYGVYFHGPANSYRVKYLSALANTFALNDVAVTYMDLNQLDEWVKNLIGNSEDINYLINELSNVPVLILDEIGLKKYTEWFLESVLLKILQNRAQNNLLTYFGSYFPLNELAKHFATSKKANNVTVVSKPLIDKLIHLIIQLTKVETFIGV</sequence>
<dbReference type="InterPro" id="IPR027417">
    <property type="entry name" value="P-loop_NTPase"/>
</dbReference>
<reference evidence="1" key="1">
    <citation type="submission" date="2023-08" db="EMBL/GenBank/DDBJ databases">
        <title>Complete genome sequence of Mycoplasma seminis 2200.</title>
        <authorList>
            <person name="Spergser J."/>
        </authorList>
    </citation>
    <scope>NUCLEOTIDE SEQUENCE [LARGE SCALE GENOMIC DNA]</scope>
    <source>
        <strain evidence="1">2200</strain>
    </source>
</reference>
<dbReference type="Gene3D" id="3.40.50.300">
    <property type="entry name" value="P-loop containing nucleotide triphosphate hydrolases"/>
    <property type="match status" value="1"/>
</dbReference>
<keyword evidence="2" id="KW-1185">Reference proteome</keyword>
<dbReference type="RefSeq" id="WP_305938379.1">
    <property type="nucleotide sequence ID" value="NZ_CP132191.1"/>
</dbReference>
<dbReference type="EMBL" id="CP132191">
    <property type="protein sequence ID" value="WLP85957.1"/>
    <property type="molecule type" value="Genomic_DNA"/>
</dbReference>